<accession>A0A6J5E067</accession>
<sequence>MYRMISYRGFEIHVELSLSAKDLYDVRFQIKDCENRNIAGETGRVISLRNGPFTRRWAYLIAEVAGQAAIDVLLGPAEADDADAGSV</sequence>
<organism evidence="1 2">
    <name type="scientific">Paraburkholderia solisilvae</name>
    <dbReference type="NCBI Taxonomy" id="624376"/>
    <lineage>
        <taxon>Bacteria</taxon>
        <taxon>Pseudomonadati</taxon>
        <taxon>Pseudomonadota</taxon>
        <taxon>Betaproteobacteria</taxon>
        <taxon>Burkholderiales</taxon>
        <taxon>Burkholderiaceae</taxon>
        <taxon>Paraburkholderia</taxon>
    </lineage>
</organism>
<dbReference type="EMBL" id="CADIKF010000023">
    <property type="protein sequence ID" value="CAB3759693.1"/>
    <property type="molecule type" value="Genomic_DNA"/>
</dbReference>
<reference evidence="1 2" key="1">
    <citation type="submission" date="2020-04" db="EMBL/GenBank/DDBJ databases">
        <authorList>
            <person name="De Canck E."/>
        </authorList>
    </citation>
    <scope>NUCLEOTIDE SEQUENCE [LARGE SCALE GENOMIC DNA]</scope>
    <source>
        <strain evidence="1 2">LMG 29739</strain>
    </source>
</reference>
<gene>
    <name evidence="1" type="ORF">LMG29739_03219</name>
</gene>
<dbReference type="Proteomes" id="UP000494329">
    <property type="component" value="Unassembled WGS sequence"/>
</dbReference>
<protein>
    <submittedName>
        <fullName evidence="1">Uncharacterized protein</fullName>
    </submittedName>
</protein>
<keyword evidence="2" id="KW-1185">Reference proteome</keyword>
<evidence type="ECO:0000313" key="2">
    <source>
        <dbReference type="Proteomes" id="UP000494329"/>
    </source>
</evidence>
<proteinExistence type="predicted"/>
<dbReference type="AlphaFoldDB" id="A0A6J5E067"/>
<name>A0A6J5E067_9BURK</name>
<dbReference type="RefSeq" id="WP_175111911.1">
    <property type="nucleotide sequence ID" value="NZ_CADIKF010000023.1"/>
</dbReference>
<evidence type="ECO:0000313" key="1">
    <source>
        <dbReference type="EMBL" id="CAB3759693.1"/>
    </source>
</evidence>